<keyword evidence="3" id="KW-1185">Reference proteome</keyword>
<gene>
    <name evidence="2" type="ORF">VN24_10830</name>
</gene>
<feature type="transmembrane region" description="Helical" evidence="1">
    <location>
        <begin position="167"/>
        <end position="188"/>
    </location>
</feature>
<organism evidence="2 3">
    <name type="scientific">Paenibacillus beijingensis</name>
    <dbReference type="NCBI Taxonomy" id="1126833"/>
    <lineage>
        <taxon>Bacteria</taxon>
        <taxon>Bacillati</taxon>
        <taxon>Bacillota</taxon>
        <taxon>Bacilli</taxon>
        <taxon>Bacillales</taxon>
        <taxon>Paenibacillaceae</taxon>
        <taxon>Paenibacillus</taxon>
    </lineage>
</organism>
<keyword evidence="1" id="KW-0812">Transmembrane</keyword>
<evidence type="ECO:0000256" key="1">
    <source>
        <dbReference type="SAM" id="Phobius"/>
    </source>
</evidence>
<dbReference type="STRING" id="1126833.VN24_10830"/>
<evidence type="ECO:0000313" key="3">
    <source>
        <dbReference type="Proteomes" id="UP000032633"/>
    </source>
</evidence>
<sequence length="276" mass="30866">MKHHMKQGWRLTVKHMHILIVLFLYQLLWGFFLYRYVDSVVTPLLERYPGTLPSESASGLFWAEAQFRLLKTSLVQPYAWTLLGMLALRMIVTPLLNAGLFYSLHHVSAGGDGGSRFMQGIRRCWKRVLPLYWCETLLTLAPAWWLLPRGLDALLSSPSMLELAQTALPWGAGWLLWGVLLHLLFLALQFGAASGQSLTDSLLRAPRLLLPLAALSLVLWLIAAASGLAVSGASLLWAGLLAIMIQQLYHFGRTLLGIWSVASQFDCWQSNQPGSR</sequence>
<dbReference type="HOGENOM" id="CLU_1011376_0_0_9"/>
<reference evidence="2 3" key="1">
    <citation type="journal article" date="2015" name="J. Biotechnol.">
        <title>Complete genome sequence of Paenibacillus beijingensis 7188(T) (=DSM 24997(T)), a novel rhizobacterium from jujube garden soil.</title>
        <authorList>
            <person name="Kwak Y."/>
            <person name="Shin J.H."/>
        </authorList>
    </citation>
    <scope>NUCLEOTIDE SEQUENCE [LARGE SCALE GENOMIC DNA]</scope>
    <source>
        <strain evidence="2 3">DSM 24997</strain>
    </source>
</reference>
<dbReference type="OrthoDB" id="2677607at2"/>
<protein>
    <submittedName>
        <fullName evidence="2">Uncharacterized protein</fullName>
    </submittedName>
</protein>
<dbReference type="AlphaFoldDB" id="A0A0D5NJ17"/>
<keyword evidence="1" id="KW-0472">Membrane</keyword>
<name>A0A0D5NJ17_9BACL</name>
<feature type="transmembrane region" description="Helical" evidence="1">
    <location>
        <begin position="128"/>
        <end position="147"/>
    </location>
</feature>
<keyword evidence="1" id="KW-1133">Transmembrane helix</keyword>
<dbReference type="EMBL" id="CP011058">
    <property type="protein sequence ID" value="AJY74987.1"/>
    <property type="molecule type" value="Genomic_DNA"/>
</dbReference>
<feature type="transmembrane region" description="Helical" evidence="1">
    <location>
        <begin position="208"/>
        <end position="229"/>
    </location>
</feature>
<dbReference type="KEGG" id="pbj:VN24_10830"/>
<feature type="transmembrane region" description="Helical" evidence="1">
    <location>
        <begin position="78"/>
        <end position="107"/>
    </location>
</feature>
<dbReference type="Proteomes" id="UP000032633">
    <property type="component" value="Chromosome"/>
</dbReference>
<evidence type="ECO:0000313" key="2">
    <source>
        <dbReference type="EMBL" id="AJY74987.1"/>
    </source>
</evidence>
<feature type="transmembrane region" description="Helical" evidence="1">
    <location>
        <begin position="235"/>
        <end position="252"/>
    </location>
</feature>
<dbReference type="RefSeq" id="WP_045670420.1">
    <property type="nucleotide sequence ID" value="NZ_CP011058.1"/>
</dbReference>
<feature type="transmembrane region" description="Helical" evidence="1">
    <location>
        <begin position="16"/>
        <end position="37"/>
    </location>
</feature>
<dbReference type="PATRIC" id="fig|1126833.4.peg.2383"/>
<accession>A0A0D5NJ17</accession>
<proteinExistence type="predicted"/>
<reference evidence="3" key="2">
    <citation type="submission" date="2015-03" db="EMBL/GenBank/DDBJ databases">
        <title>Genome sequence of Paenibacillus beijingensis strain DSM 24997T.</title>
        <authorList>
            <person name="Kwak Y."/>
            <person name="Shin J.-H."/>
        </authorList>
    </citation>
    <scope>NUCLEOTIDE SEQUENCE [LARGE SCALE GENOMIC DNA]</scope>
    <source>
        <strain evidence="3">DSM 24997</strain>
    </source>
</reference>